<evidence type="ECO:0000313" key="1">
    <source>
        <dbReference type="EMBL" id="KAK3756893.1"/>
    </source>
</evidence>
<reference evidence="1" key="1">
    <citation type="journal article" date="2023" name="G3 (Bethesda)">
        <title>A reference genome for the long-term kleptoplast-retaining sea slug Elysia crispata morphotype clarki.</title>
        <authorList>
            <person name="Eastman K.E."/>
            <person name="Pendleton A.L."/>
            <person name="Shaikh M.A."/>
            <person name="Suttiyut T."/>
            <person name="Ogas R."/>
            <person name="Tomko P."/>
            <person name="Gavelis G."/>
            <person name="Widhalm J.R."/>
            <person name="Wisecaver J.H."/>
        </authorList>
    </citation>
    <scope>NUCLEOTIDE SEQUENCE</scope>
    <source>
        <strain evidence="1">ECLA1</strain>
    </source>
</reference>
<dbReference type="AlphaFoldDB" id="A0AAE0YTF7"/>
<evidence type="ECO:0000313" key="2">
    <source>
        <dbReference type="Proteomes" id="UP001283361"/>
    </source>
</evidence>
<keyword evidence="2" id="KW-1185">Reference proteome</keyword>
<accession>A0AAE0YTF7</accession>
<comment type="caution">
    <text evidence="1">The sequence shown here is derived from an EMBL/GenBank/DDBJ whole genome shotgun (WGS) entry which is preliminary data.</text>
</comment>
<name>A0AAE0YTF7_9GAST</name>
<dbReference type="Proteomes" id="UP001283361">
    <property type="component" value="Unassembled WGS sequence"/>
</dbReference>
<organism evidence="1 2">
    <name type="scientific">Elysia crispata</name>
    <name type="common">lettuce slug</name>
    <dbReference type="NCBI Taxonomy" id="231223"/>
    <lineage>
        <taxon>Eukaryota</taxon>
        <taxon>Metazoa</taxon>
        <taxon>Spiralia</taxon>
        <taxon>Lophotrochozoa</taxon>
        <taxon>Mollusca</taxon>
        <taxon>Gastropoda</taxon>
        <taxon>Heterobranchia</taxon>
        <taxon>Euthyneura</taxon>
        <taxon>Panpulmonata</taxon>
        <taxon>Sacoglossa</taxon>
        <taxon>Placobranchoidea</taxon>
        <taxon>Plakobranchidae</taxon>
        <taxon>Elysia</taxon>
    </lineage>
</organism>
<sequence>MTLGARYNYWTFSCFRTDERQLKTFLDSVEDRGRQPDNKMAAKDSRNWWLAEKLLDLIFLGFFLLGESTQILMTFSFQRR</sequence>
<proteinExistence type="predicted"/>
<protein>
    <submittedName>
        <fullName evidence="1">Uncharacterized protein</fullName>
    </submittedName>
</protein>
<dbReference type="EMBL" id="JAWDGP010005451">
    <property type="protein sequence ID" value="KAK3756893.1"/>
    <property type="molecule type" value="Genomic_DNA"/>
</dbReference>
<gene>
    <name evidence="1" type="ORF">RRG08_011466</name>
</gene>